<evidence type="ECO:0000313" key="1">
    <source>
        <dbReference type="EMBL" id="OMP10127.1"/>
    </source>
</evidence>
<proteinExistence type="predicted"/>
<comment type="caution">
    <text evidence="1">The sequence shown here is derived from an EMBL/GenBank/DDBJ whole genome shotgun (WGS) entry which is preliminary data.</text>
</comment>
<gene>
    <name evidence="1" type="ORF">COLO4_04796</name>
</gene>
<dbReference type="AlphaFoldDB" id="A0A1R3KSW1"/>
<organism evidence="1 2">
    <name type="scientific">Corchorus olitorius</name>
    <dbReference type="NCBI Taxonomy" id="93759"/>
    <lineage>
        <taxon>Eukaryota</taxon>
        <taxon>Viridiplantae</taxon>
        <taxon>Streptophyta</taxon>
        <taxon>Embryophyta</taxon>
        <taxon>Tracheophyta</taxon>
        <taxon>Spermatophyta</taxon>
        <taxon>Magnoliopsida</taxon>
        <taxon>eudicotyledons</taxon>
        <taxon>Gunneridae</taxon>
        <taxon>Pentapetalae</taxon>
        <taxon>rosids</taxon>
        <taxon>malvids</taxon>
        <taxon>Malvales</taxon>
        <taxon>Malvaceae</taxon>
        <taxon>Grewioideae</taxon>
        <taxon>Apeibeae</taxon>
        <taxon>Corchorus</taxon>
    </lineage>
</organism>
<accession>A0A1R3KSW1</accession>
<reference evidence="2" key="1">
    <citation type="submission" date="2013-09" db="EMBL/GenBank/DDBJ databases">
        <title>Corchorus olitorius genome sequencing.</title>
        <authorList>
            <person name="Alam M."/>
            <person name="Haque M.S."/>
            <person name="Islam M.S."/>
            <person name="Emdad E.M."/>
            <person name="Islam M.M."/>
            <person name="Ahmed B."/>
            <person name="Halim A."/>
            <person name="Hossen Q.M.M."/>
            <person name="Hossain M.Z."/>
            <person name="Ahmed R."/>
            <person name="Khan M.M."/>
            <person name="Islam R."/>
            <person name="Rashid M.M."/>
            <person name="Khan S.A."/>
            <person name="Rahman M.S."/>
            <person name="Alam M."/>
            <person name="Yahiya A.S."/>
            <person name="Khan M.S."/>
            <person name="Azam M.S."/>
            <person name="Haque T."/>
            <person name="Lashkar M.Z.H."/>
            <person name="Akhand A.I."/>
            <person name="Morshed G."/>
            <person name="Roy S."/>
            <person name="Uddin K.S."/>
            <person name="Rabeya T."/>
            <person name="Hossain A.S."/>
            <person name="Chowdhury A."/>
            <person name="Snigdha A.R."/>
            <person name="Mortoza M.S."/>
            <person name="Matin S.A."/>
            <person name="Hoque S.M.E."/>
            <person name="Islam M.K."/>
            <person name="Roy D.K."/>
            <person name="Haider R."/>
            <person name="Moosa M.M."/>
            <person name="Elias S.M."/>
            <person name="Hasan A.M."/>
            <person name="Jahan S."/>
            <person name="Shafiuddin M."/>
            <person name="Mahmood N."/>
            <person name="Shommy N.S."/>
        </authorList>
    </citation>
    <scope>NUCLEOTIDE SEQUENCE [LARGE SCALE GENOMIC DNA]</scope>
    <source>
        <strain evidence="2">cv. O-4</strain>
    </source>
</reference>
<protein>
    <submittedName>
        <fullName evidence="1">Uncharacterized protein</fullName>
    </submittedName>
</protein>
<keyword evidence="2" id="KW-1185">Reference proteome</keyword>
<sequence length="36" mass="3859">MRSLGIFLKGSLCLRESGEGFVPGGSEKMGIEIPFD</sequence>
<dbReference type="EMBL" id="AWUE01012018">
    <property type="protein sequence ID" value="OMP10127.1"/>
    <property type="molecule type" value="Genomic_DNA"/>
</dbReference>
<evidence type="ECO:0000313" key="2">
    <source>
        <dbReference type="Proteomes" id="UP000187203"/>
    </source>
</evidence>
<dbReference type="Proteomes" id="UP000187203">
    <property type="component" value="Unassembled WGS sequence"/>
</dbReference>
<name>A0A1R3KSW1_9ROSI</name>